<evidence type="ECO:0000313" key="1">
    <source>
        <dbReference type="EMBL" id="MFC6671249.1"/>
    </source>
</evidence>
<accession>A0ABW2A1U4</accession>
<dbReference type="RefSeq" id="WP_379909761.1">
    <property type="nucleotide sequence ID" value="NZ_JBHSWE010000001.1"/>
</dbReference>
<dbReference type="SUPFAM" id="SSF50969">
    <property type="entry name" value="YVTN repeat-like/Quinoprotein amine dehydrogenase"/>
    <property type="match status" value="1"/>
</dbReference>
<dbReference type="EMBL" id="JBHSWE010000001">
    <property type="protein sequence ID" value="MFC6671249.1"/>
    <property type="molecule type" value="Genomic_DNA"/>
</dbReference>
<gene>
    <name evidence="1" type="ORF">ACFQDL_15065</name>
</gene>
<organism evidence="1 2">
    <name type="scientific">Marinobacterium aestuariivivens</name>
    <dbReference type="NCBI Taxonomy" id="1698799"/>
    <lineage>
        <taxon>Bacteria</taxon>
        <taxon>Pseudomonadati</taxon>
        <taxon>Pseudomonadota</taxon>
        <taxon>Gammaproteobacteria</taxon>
        <taxon>Oceanospirillales</taxon>
        <taxon>Oceanospirillaceae</taxon>
        <taxon>Marinobacterium</taxon>
    </lineage>
</organism>
<dbReference type="Proteomes" id="UP001596422">
    <property type="component" value="Unassembled WGS sequence"/>
</dbReference>
<evidence type="ECO:0000313" key="2">
    <source>
        <dbReference type="Proteomes" id="UP001596422"/>
    </source>
</evidence>
<protein>
    <submittedName>
        <fullName evidence="1">Uncharacterized protein</fullName>
    </submittedName>
</protein>
<sequence>MLQGPQPTEVPILDMIAALEQQRDETLLVDGDGTFCLRIEKGDPEPRFVVEPWSKDNKYAWLDGTLLYDFYQHCLQDLVMALAVEIRFQDDDELEEIESEQGVLISDQRRKTISVFNLIAWFLFGHHGHFVWTSQREHRILLEFYNRLRDLLRSRTFCALFQDAEFPPYPFEEHRIDTLFSRGDHSRLALHPDQKHLYSYGGTDNSIHRFDLESKRLVDVLEMPAAQGPKSPPSVSATMAAGFTPAPRFAAPTPCSVPLASAKPTNGNNRAYSATSW</sequence>
<keyword evidence="2" id="KW-1185">Reference proteome</keyword>
<name>A0ABW2A1U4_9GAMM</name>
<dbReference type="InterPro" id="IPR011044">
    <property type="entry name" value="Quino_amine_DH_bsu"/>
</dbReference>
<comment type="caution">
    <text evidence="1">The sequence shown here is derived from an EMBL/GenBank/DDBJ whole genome shotgun (WGS) entry which is preliminary data.</text>
</comment>
<proteinExistence type="predicted"/>
<reference evidence="2" key="1">
    <citation type="journal article" date="2019" name="Int. J. Syst. Evol. Microbiol.">
        <title>The Global Catalogue of Microorganisms (GCM) 10K type strain sequencing project: providing services to taxonomists for standard genome sequencing and annotation.</title>
        <authorList>
            <consortium name="The Broad Institute Genomics Platform"/>
            <consortium name="The Broad Institute Genome Sequencing Center for Infectious Disease"/>
            <person name="Wu L."/>
            <person name="Ma J."/>
        </authorList>
    </citation>
    <scope>NUCLEOTIDE SEQUENCE [LARGE SCALE GENOMIC DNA]</scope>
    <source>
        <strain evidence="2">NBRC 111756</strain>
    </source>
</reference>